<evidence type="ECO:0000313" key="3">
    <source>
        <dbReference type="Proteomes" id="UP000011648"/>
    </source>
</evidence>
<name>M0A266_9EURY</name>
<accession>M0A266</accession>
<keyword evidence="3" id="KW-1185">Reference proteome</keyword>
<evidence type="ECO:0000256" key="1">
    <source>
        <dbReference type="SAM" id="MobiDB-lite"/>
    </source>
</evidence>
<reference evidence="2 3" key="1">
    <citation type="journal article" date="2014" name="PLoS Genet.">
        <title>Phylogenetically driven sequencing of extremely halophilic archaea reveals strategies for static and dynamic osmo-response.</title>
        <authorList>
            <person name="Becker E.A."/>
            <person name="Seitzer P.M."/>
            <person name="Tritt A."/>
            <person name="Larsen D."/>
            <person name="Krusor M."/>
            <person name="Yao A.I."/>
            <person name="Wu D."/>
            <person name="Madern D."/>
            <person name="Eisen J.A."/>
            <person name="Darling A.E."/>
            <person name="Facciotti M.T."/>
        </authorList>
    </citation>
    <scope>NUCLEOTIDE SEQUENCE [LARGE SCALE GENOMIC DNA]</scope>
    <source>
        <strain evidence="2 3">DSM 12281</strain>
    </source>
</reference>
<dbReference type="AlphaFoldDB" id="M0A266"/>
<feature type="region of interest" description="Disordered" evidence="1">
    <location>
        <begin position="117"/>
        <end position="145"/>
    </location>
</feature>
<dbReference type="PATRIC" id="fig|1230458.4.peg.2094"/>
<comment type="caution">
    <text evidence="2">The sequence shown here is derived from an EMBL/GenBank/DDBJ whole genome shotgun (WGS) entry which is preliminary data.</text>
</comment>
<protein>
    <submittedName>
        <fullName evidence="2">Uncharacterized protein</fullName>
    </submittedName>
</protein>
<evidence type="ECO:0000313" key="2">
    <source>
        <dbReference type="EMBL" id="ELY91433.1"/>
    </source>
</evidence>
<sequence>MTMSSRRVAKLDDECLTIEHEPTSDPYALQLIPMAFEWARDHGYPINDVVNRYSGISLKEDGDDGYLVMEIETLEYPQMVADVAVDSCTLWICSCRGWHYHHNKGMFDNLNPSQSSDCPHVTKAKRKERQAVDDESQTDFDGVLE</sequence>
<dbReference type="RefSeq" id="WP_006825835.1">
    <property type="nucleotide sequence ID" value="NZ_AOIL01000037.1"/>
</dbReference>
<gene>
    <name evidence="2" type="ORF">C484_10411</name>
</gene>
<dbReference type="STRING" id="1230458.C484_10411"/>
<organism evidence="2 3">
    <name type="scientific">Natrialba taiwanensis DSM 12281</name>
    <dbReference type="NCBI Taxonomy" id="1230458"/>
    <lineage>
        <taxon>Archaea</taxon>
        <taxon>Methanobacteriati</taxon>
        <taxon>Methanobacteriota</taxon>
        <taxon>Stenosarchaea group</taxon>
        <taxon>Halobacteria</taxon>
        <taxon>Halobacteriales</taxon>
        <taxon>Natrialbaceae</taxon>
        <taxon>Natrialba</taxon>
    </lineage>
</organism>
<dbReference type="EMBL" id="AOIL01000037">
    <property type="protein sequence ID" value="ELY91433.1"/>
    <property type="molecule type" value="Genomic_DNA"/>
</dbReference>
<proteinExistence type="predicted"/>
<feature type="compositionally biased region" description="Acidic residues" evidence="1">
    <location>
        <begin position="133"/>
        <end position="145"/>
    </location>
</feature>
<dbReference type="Proteomes" id="UP000011648">
    <property type="component" value="Unassembled WGS sequence"/>
</dbReference>